<comment type="similarity">
    <text evidence="1">Belongs to the vitamin uptake transporter (VUT/ECF) (TC 2.A.88) family. Q precursor transporter subfamily.</text>
</comment>
<organism evidence="2">
    <name type="scientific">uncultured spirochete</name>
    <dbReference type="NCBI Taxonomy" id="156406"/>
    <lineage>
        <taxon>Bacteria</taxon>
        <taxon>Pseudomonadati</taxon>
        <taxon>Spirochaetota</taxon>
        <taxon>Spirochaetia</taxon>
        <taxon>Spirochaetales</taxon>
        <taxon>environmental samples</taxon>
    </lineage>
</organism>
<keyword evidence="1" id="KW-0813">Transport</keyword>
<dbReference type="PROSITE" id="PS51257">
    <property type="entry name" value="PROKAR_LIPOPROTEIN"/>
    <property type="match status" value="1"/>
</dbReference>
<comment type="subcellular location">
    <subcellularLocation>
        <location evidence="1">Cell membrane</location>
        <topology evidence="1">Multi-pass membrane protein</topology>
    </subcellularLocation>
</comment>
<dbReference type="EMBL" id="FWDM01000022">
    <property type="protein sequence ID" value="SLM13453.1"/>
    <property type="molecule type" value="Genomic_DNA"/>
</dbReference>
<accession>A0A3P3XJ62</accession>
<keyword evidence="1" id="KW-1003">Cell membrane</keyword>
<feature type="transmembrane region" description="Helical" evidence="1">
    <location>
        <begin position="33"/>
        <end position="55"/>
    </location>
</feature>
<dbReference type="AlphaFoldDB" id="A0A3P3XJ62"/>
<dbReference type="InterPro" id="IPR003744">
    <property type="entry name" value="YhhQ"/>
</dbReference>
<evidence type="ECO:0000256" key="1">
    <source>
        <dbReference type="HAMAP-Rule" id="MF_02088"/>
    </source>
</evidence>
<feature type="transmembrane region" description="Helical" evidence="1">
    <location>
        <begin position="160"/>
        <end position="178"/>
    </location>
</feature>
<name>A0A3P3XJ62_9SPIR</name>
<feature type="transmembrane region" description="Helical" evidence="1">
    <location>
        <begin position="70"/>
        <end position="91"/>
    </location>
</feature>
<gene>
    <name evidence="2" type="ORF">SPIROBIBN47_290074</name>
</gene>
<dbReference type="PANTHER" id="PTHR34300">
    <property type="entry name" value="QUEUOSINE PRECURSOR TRANSPORTER-RELATED"/>
    <property type="match status" value="1"/>
</dbReference>
<comment type="function">
    <text evidence="1">Involved in the import of queuosine (Q) precursors, required for Q precursor salvage.</text>
</comment>
<dbReference type="HAMAP" id="MF_02088">
    <property type="entry name" value="Q_prec_transport"/>
    <property type="match status" value="1"/>
</dbReference>
<dbReference type="Pfam" id="PF02592">
    <property type="entry name" value="Vut_1"/>
    <property type="match status" value="1"/>
</dbReference>
<keyword evidence="1" id="KW-0472">Membrane</keyword>
<protein>
    <recommendedName>
        <fullName evidence="1">Probable queuosine precursor transporter</fullName>
        <shortName evidence="1">Q precursor transporter</shortName>
    </recommendedName>
</protein>
<sequence>MNKDKASYSFVFLVLFSIFLACLLISNIIAGKLILVFGMVLPSAVILFPITYILGDVFTEVYGYEKTRSIIWIGFAANMLMSMIFMIAVALPYPGFFKDQSAYATVLGLTPRIVLASLIAYWAGEFANSISLSILKKLTKGKFLWVRTIGSTVVGQSFDTVLFISISFAGNVPLSVLLQMMAAQYLFKVAYEAVLTPFTYKVVGYIKRIEGIDTFDHGVEYNPFKLGAK</sequence>
<dbReference type="NCBIfam" id="TIGR00697">
    <property type="entry name" value="queuosine precursor transporter"/>
    <property type="match status" value="1"/>
</dbReference>
<feature type="transmembrane region" description="Helical" evidence="1">
    <location>
        <begin position="6"/>
        <end position="26"/>
    </location>
</feature>
<dbReference type="GO" id="GO:0022857">
    <property type="term" value="F:transmembrane transporter activity"/>
    <property type="evidence" value="ECO:0007669"/>
    <property type="project" value="UniProtKB-UniRule"/>
</dbReference>
<dbReference type="GO" id="GO:0005886">
    <property type="term" value="C:plasma membrane"/>
    <property type="evidence" value="ECO:0007669"/>
    <property type="project" value="UniProtKB-SubCell"/>
</dbReference>
<keyword evidence="1" id="KW-1133">Transmembrane helix</keyword>
<dbReference type="PANTHER" id="PTHR34300:SF2">
    <property type="entry name" value="QUEUOSINE PRECURSOR TRANSPORTER-RELATED"/>
    <property type="match status" value="1"/>
</dbReference>
<reference evidence="2" key="1">
    <citation type="submission" date="2017-02" db="EMBL/GenBank/DDBJ databases">
        <authorList>
            <person name="Regsiter A."/>
            <person name="William W."/>
        </authorList>
    </citation>
    <scope>NUCLEOTIDE SEQUENCE</scope>
    <source>
        <strain evidence="2">Bib</strain>
    </source>
</reference>
<keyword evidence="1" id="KW-0812">Transmembrane</keyword>
<proteinExistence type="inferred from homology"/>
<evidence type="ECO:0000313" key="2">
    <source>
        <dbReference type="EMBL" id="SLM13453.1"/>
    </source>
</evidence>